<keyword evidence="7" id="KW-0732">Signal</keyword>
<dbReference type="GO" id="GO:0016020">
    <property type="term" value="C:membrane"/>
    <property type="evidence" value="ECO:0007669"/>
    <property type="project" value="UniProtKB-SubCell"/>
</dbReference>
<dbReference type="AlphaFoldDB" id="M8BG74"/>
<comment type="subcellular location">
    <subcellularLocation>
        <location evidence="1">Membrane</location>
    </subcellularLocation>
</comment>
<dbReference type="InterPro" id="IPR045120">
    <property type="entry name" value="Suco/Slp1-like"/>
</dbReference>
<feature type="chain" id="PRO_5014583252" evidence="7">
    <location>
        <begin position="31"/>
        <end position="550"/>
    </location>
</feature>
<dbReference type="PANTHER" id="PTHR12953">
    <property type="entry name" value="MEMBRANE PROTEIN CH1 RELATED"/>
    <property type="match status" value="1"/>
</dbReference>
<dbReference type="SUPFAM" id="SSF49785">
    <property type="entry name" value="Galactose-binding domain-like"/>
    <property type="match status" value="1"/>
</dbReference>
<evidence type="ECO:0000256" key="2">
    <source>
        <dbReference type="ARBA" id="ARBA00022692"/>
    </source>
</evidence>
<keyword evidence="3 6" id="KW-1133">Transmembrane helix</keyword>
<dbReference type="InterPro" id="IPR012919">
    <property type="entry name" value="SUN_dom"/>
</dbReference>
<dbReference type="Gene3D" id="2.60.120.260">
    <property type="entry name" value="Galactose-binding domain-like"/>
    <property type="match status" value="1"/>
</dbReference>
<evidence type="ECO:0000256" key="5">
    <source>
        <dbReference type="SAM" id="MobiDB-lite"/>
    </source>
</evidence>
<dbReference type="InterPro" id="IPR008979">
    <property type="entry name" value="Galactose-bd-like_sf"/>
</dbReference>
<evidence type="ECO:0000256" key="1">
    <source>
        <dbReference type="ARBA" id="ARBA00004370"/>
    </source>
</evidence>
<evidence type="ECO:0000313" key="8">
    <source>
        <dbReference type="EnsemblPlants" id="EMT05728"/>
    </source>
</evidence>
<evidence type="ECO:0000256" key="3">
    <source>
        <dbReference type="ARBA" id="ARBA00022989"/>
    </source>
</evidence>
<evidence type="ECO:0000256" key="4">
    <source>
        <dbReference type="ARBA" id="ARBA00023136"/>
    </source>
</evidence>
<proteinExistence type="predicted"/>
<feature type="region of interest" description="Disordered" evidence="5">
    <location>
        <begin position="293"/>
        <end position="353"/>
    </location>
</feature>
<evidence type="ECO:0000256" key="7">
    <source>
        <dbReference type="SAM" id="SignalP"/>
    </source>
</evidence>
<organism evidence="8">
    <name type="scientific">Aegilops tauschii</name>
    <name type="common">Tausch's goatgrass</name>
    <name type="synonym">Aegilops squarrosa</name>
    <dbReference type="NCBI Taxonomy" id="37682"/>
    <lineage>
        <taxon>Eukaryota</taxon>
        <taxon>Viridiplantae</taxon>
        <taxon>Streptophyta</taxon>
        <taxon>Embryophyta</taxon>
        <taxon>Tracheophyta</taxon>
        <taxon>Spermatophyta</taxon>
        <taxon>Magnoliopsida</taxon>
        <taxon>Liliopsida</taxon>
        <taxon>Poales</taxon>
        <taxon>Poaceae</taxon>
        <taxon>BOP clade</taxon>
        <taxon>Pooideae</taxon>
        <taxon>Triticodae</taxon>
        <taxon>Triticeae</taxon>
        <taxon>Triticinae</taxon>
        <taxon>Aegilops</taxon>
    </lineage>
</organism>
<feature type="transmembrane region" description="Helical" evidence="6">
    <location>
        <begin position="531"/>
        <end position="549"/>
    </location>
</feature>
<dbReference type="GO" id="GO:0034975">
    <property type="term" value="P:protein folding in endoplasmic reticulum"/>
    <property type="evidence" value="ECO:0007669"/>
    <property type="project" value="TreeGrafter"/>
</dbReference>
<evidence type="ECO:0000256" key="6">
    <source>
        <dbReference type="SAM" id="Phobius"/>
    </source>
</evidence>
<dbReference type="Pfam" id="PF07738">
    <property type="entry name" value="Sad1_UNC"/>
    <property type="match status" value="1"/>
</dbReference>
<accession>M8BG74</accession>
<name>M8BG74_AEGTA</name>
<feature type="compositionally biased region" description="Low complexity" evidence="5">
    <location>
        <begin position="62"/>
        <end position="72"/>
    </location>
</feature>
<feature type="signal peptide" evidence="7">
    <location>
        <begin position="1"/>
        <end position="30"/>
    </location>
</feature>
<feature type="region of interest" description="Disordered" evidence="5">
    <location>
        <begin position="62"/>
        <end position="89"/>
    </location>
</feature>
<dbReference type="PANTHER" id="PTHR12953:SF3">
    <property type="entry name" value="SUN DOMAIN-CONTAINING PROTEIN 5"/>
    <property type="match status" value="1"/>
</dbReference>
<dbReference type="GO" id="GO:0005737">
    <property type="term" value="C:cytoplasm"/>
    <property type="evidence" value="ECO:0007669"/>
    <property type="project" value="TreeGrafter"/>
</dbReference>
<reference evidence="8" key="1">
    <citation type="submission" date="2015-06" db="UniProtKB">
        <authorList>
            <consortium name="EnsemblPlants"/>
        </authorList>
    </citation>
    <scope>IDENTIFICATION</scope>
</reference>
<protein>
    <submittedName>
        <fullName evidence="8">Uncharacterized protein</fullName>
    </submittedName>
</protein>
<feature type="compositionally biased region" description="Basic and acidic residues" evidence="5">
    <location>
        <begin position="293"/>
        <end position="305"/>
    </location>
</feature>
<keyword evidence="4 6" id="KW-0472">Membrane</keyword>
<keyword evidence="2 6" id="KW-0812">Transmembrane</keyword>
<dbReference type="PROSITE" id="PS51469">
    <property type="entry name" value="SUN"/>
    <property type="match status" value="1"/>
</dbReference>
<dbReference type="EnsemblPlants" id="EMT05728">
    <property type="protein sequence ID" value="EMT05728"/>
    <property type="gene ID" value="F775_16898"/>
</dbReference>
<sequence length="550" mass="60183">MDGGLREVSVSVVFSVWCLLFLLRSQFLNSQTDDPSDFYGERDNYCKVMPLEAYIFPADNASSPTCQSSSSPHHPEALPPSNASGGNSSTEAALVELDEFRSRILQGKADNDSGRHHQRVADGATHRLEPSGAEYNYAAASKGAKVLAHNKEAKGAANILDGDKDRYLRNPCSADDKFVVVQLSEETLVHTVALANLEHYSSNFKDLELHGSLSYPGEAWELLGRFTAENGKHAQRFVLAEPRGTRYLRLRLGSHYGSGFYCILSYLEVYGIDAVERMLQDFVASHSPDADAAKAAADARKDSSHNDTAGSQVHAKQVEGGGRNESTGDVAKNNGSRVADGKPAQAQGKEAVKQATGRVHGDVVLKILMQKLRSLELGLSTLEEYTKVLNQRYGGKLPDLHNGLAQTGKALEKMKADVEDLVEWKDKVARDVGELRDWKSSVSRKLDHLARENAAMRQGPITHAMIRERRGKAVGWDVEEMRSIQETLQNKELAVLSISLFLACVALLKLACDRLLLLFASKEEEDGAGTGWMLVLAASSLTTLIVLLYS</sequence>